<proteinExistence type="predicted"/>
<gene>
    <name evidence="2" type="ORF">ACFFTL_07100</name>
</gene>
<evidence type="ECO:0000313" key="3">
    <source>
        <dbReference type="Proteomes" id="UP001589710"/>
    </source>
</evidence>
<keyword evidence="3" id="KW-1185">Reference proteome</keyword>
<sequence>MNRRMTRRNALALTLCATTVVALAGAAAPAAGAAARPQTPAAASSSTVTRIEDRTAKAVAASLANVQWREELRSAVLKSNEVDLRAVTAGAASAAGKGLAGAVAGADRRIVTAKGLDSGVGSLLRLRLGTEAMRKELTAGTSPLVAVTTQDDDAATVTAYDSRGRAHTLDATKAPQQAVYVIDLDVSKAVAAGLDLLNKELAKDGLTTPAADRATAASAAAATGGFWTTKVDAVYLNDDEEPWASGDAEIFSLVSGFGLDGKVRVDSVDMPYLDTDHHTYYPNQILVNWSNYKYNLADVVMMEDDGDTNYAALTKAIANALLTITDQGAYVPLVNAVLDAIPTSWYTNDPDYVDSWYTLAVNSAGTLHGARGNGWMQVSKYWVQQF</sequence>
<comment type="caution">
    <text evidence="2">The sequence shown here is derived from an EMBL/GenBank/DDBJ whole genome shotgun (WGS) entry which is preliminary data.</text>
</comment>
<name>A0ABV5R2Q1_9ACTN</name>
<dbReference type="PROSITE" id="PS51318">
    <property type="entry name" value="TAT"/>
    <property type="match status" value="1"/>
</dbReference>
<accession>A0ABV5R2Q1</accession>
<dbReference type="InterPro" id="IPR021452">
    <property type="entry name" value="DUF3103"/>
</dbReference>
<dbReference type="RefSeq" id="WP_345516745.1">
    <property type="nucleotide sequence ID" value="NZ_BAAAXD010000039.1"/>
</dbReference>
<dbReference type="EMBL" id="JBHMCG010000033">
    <property type="protein sequence ID" value="MFB9572095.1"/>
    <property type="molecule type" value="Genomic_DNA"/>
</dbReference>
<keyword evidence="1" id="KW-0732">Signal</keyword>
<dbReference type="Pfam" id="PF11301">
    <property type="entry name" value="DUF3103"/>
    <property type="match status" value="1"/>
</dbReference>
<dbReference type="InterPro" id="IPR006311">
    <property type="entry name" value="TAT_signal"/>
</dbReference>
<evidence type="ECO:0000256" key="1">
    <source>
        <dbReference type="SAM" id="SignalP"/>
    </source>
</evidence>
<evidence type="ECO:0000313" key="2">
    <source>
        <dbReference type="EMBL" id="MFB9572095.1"/>
    </source>
</evidence>
<organism evidence="2 3">
    <name type="scientific">Streptomyces yanii</name>
    <dbReference type="NCBI Taxonomy" id="78510"/>
    <lineage>
        <taxon>Bacteria</taxon>
        <taxon>Bacillati</taxon>
        <taxon>Actinomycetota</taxon>
        <taxon>Actinomycetes</taxon>
        <taxon>Kitasatosporales</taxon>
        <taxon>Streptomycetaceae</taxon>
        <taxon>Streptomyces</taxon>
    </lineage>
</organism>
<dbReference type="Proteomes" id="UP001589710">
    <property type="component" value="Unassembled WGS sequence"/>
</dbReference>
<feature type="signal peptide" evidence="1">
    <location>
        <begin position="1"/>
        <end position="24"/>
    </location>
</feature>
<protein>
    <submittedName>
        <fullName evidence="2">DUF3103 family protein</fullName>
    </submittedName>
</protein>
<reference evidence="2 3" key="1">
    <citation type="submission" date="2024-09" db="EMBL/GenBank/DDBJ databases">
        <authorList>
            <person name="Sun Q."/>
            <person name="Mori K."/>
        </authorList>
    </citation>
    <scope>NUCLEOTIDE SEQUENCE [LARGE SCALE GENOMIC DNA]</scope>
    <source>
        <strain evidence="2 3">JCM 3331</strain>
    </source>
</reference>
<feature type="chain" id="PRO_5045572446" evidence="1">
    <location>
        <begin position="25"/>
        <end position="386"/>
    </location>
</feature>